<dbReference type="Proteomes" id="UP000320762">
    <property type="component" value="Unassembled WGS sequence"/>
</dbReference>
<reference evidence="1 2" key="1">
    <citation type="journal article" date="2019" name="New Phytol.">
        <title>Comparative genomics reveals unique wood-decay strategies and fruiting body development in the Schizophyllaceae.</title>
        <authorList>
            <person name="Almasi E."/>
            <person name="Sahu N."/>
            <person name="Krizsan K."/>
            <person name="Balint B."/>
            <person name="Kovacs G.M."/>
            <person name="Kiss B."/>
            <person name="Cseklye J."/>
            <person name="Drula E."/>
            <person name="Henrissat B."/>
            <person name="Nagy I."/>
            <person name="Chovatia M."/>
            <person name="Adam C."/>
            <person name="LaButti K."/>
            <person name="Lipzen A."/>
            <person name="Riley R."/>
            <person name="Grigoriev I.V."/>
            <person name="Nagy L.G."/>
        </authorList>
    </citation>
    <scope>NUCLEOTIDE SEQUENCE [LARGE SCALE GENOMIC DNA]</scope>
    <source>
        <strain evidence="1 2">NL-1724</strain>
    </source>
</reference>
<evidence type="ECO:0000313" key="1">
    <source>
        <dbReference type="EMBL" id="TRM58848.1"/>
    </source>
</evidence>
<organism evidence="1 2">
    <name type="scientific">Schizophyllum amplum</name>
    <dbReference type="NCBI Taxonomy" id="97359"/>
    <lineage>
        <taxon>Eukaryota</taxon>
        <taxon>Fungi</taxon>
        <taxon>Dikarya</taxon>
        <taxon>Basidiomycota</taxon>
        <taxon>Agaricomycotina</taxon>
        <taxon>Agaricomycetes</taxon>
        <taxon>Agaricomycetidae</taxon>
        <taxon>Agaricales</taxon>
        <taxon>Schizophyllaceae</taxon>
        <taxon>Schizophyllum</taxon>
    </lineage>
</organism>
<accession>A0A550C258</accession>
<dbReference type="AlphaFoldDB" id="A0A550C258"/>
<protein>
    <submittedName>
        <fullName evidence="1">Uncharacterized protein</fullName>
    </submittedName>
</protein>
<sequence length="466" mass="52860">MPQRALTTLQQAASVFHLDLQREGFVPSPEEAKAIQDHSDLLLSEIGRLDAILHDLATAREKLIAQVDVHRSLTSPVHRLFPELLSEIFLKATESQLTSLDPTNMPRTIARVSTTWRRVARATPRLWTHVVATSASELDKYIDLYFNLSLECPLDMHCRDHRLLLNFWSRLGPYAQRWRSVRFVGNGDVLRDLGHVHAAHLESLYIDAFGGPFHAKRILNLTAPRLQRLAVHLVALDTDCQTFLQPTSLKMLATLVINVIYPFPATYVLPVLRLCAATLVHVEIDVIDPQAYEQTFRSGLSMQPLSMHSLKRIDLSHSACAIFYHITAPKLEVIKVTDGVDYLPDAMEAFTTRTTSPSRIRLLEVDINERADVTHDGVTSMIHVLERMDNLEELRISSFPSPNPDAVLECLVCRGDTPPLVSNLREFEYADYQSLDLLLEVYRTRKEERIVQGKRVAALSCTYTDW</sequence>
<proteinExistence type="predicted"/>
<dbReference type="OrthoDB" id="3221235at2759"/>
<name>A0A550C258_9AGAR</name>
<gene>
    <name evidence="1" type="ORF">BD626DRAFT_509818</name>
</gene>
<evidence type="ECO:0000313" key="2">
    <source>
        <dbReference type="Proteomes" id="UP000320762"/>
    </source>
</evidence>
<comment type="caution">
    <text evidence="1">The sequence shown here is derived from an EMBL/GenBank/DDBJ whole genome shotgun (WGS) entry which is preliminary data.</text>
</comment>
<dbReference type="EMBL" id="VDMD01000032">
    <property type="protein sequence ID" value="TRM58848.1"/>
    <property type="molecule type" value="Genomic_DNA"/>
</dbReference>
<keyword evidence="2" id="KW-1185">Reference proteome</keyword>